<sequence>MDGISSKTRPLRLNFDFKGKKGSGELINTNIGNFDTRRISSPIYDRIGSPLSINIGSPTVRSVASPTFRLTSPLLESTSIDEIIIQCRRLNSDFNSLSDPKNLILSASNTIRKAVDLIIDSQKKNWGLEIEKLTKKISDLTQQLDESNSKILMLNEHKKKFVLREERFTIDEMKLNAEKKAFENEKKHFSAMKKYYMQLEGEMKGLKQELGFLKEQDEFKEKRIHELFTLNIEKESELQELRNKEMSCDFIPLSELLYKNNSRKSSKDSRKSADLDLRENKLNEQLNELENQKAHVKEQIALTYEIKTKLQEEYKSFETSQKEISAMRTDMEIENAKLKDLRKCLDIEKDSLANGQKLLAQQKLDFIKLQENFENEKKDLLNKIEAFAIEKSQQPIQKLLNIRENSVESKEQTLIDLNSKDNPEEYFPQLKHIMEDLISEIYKKKQYIDDWFNLLYEREKNFNAKFDDFIIICSILENKVFDAETEISVDFQAMVMVVQDMIREMSLKKSVFDSNFKEMYLASSENFPNIYTSCSYQVFNDLLGKFQDKAQELQEIREDLEKYREKLNQQNEENSLIAQFLKEERINFESEKIKKEREYEVAKNNLIELHEKLDATIEQMNNKEKDLLALQDLYESRLLFSDDSVSII</sequence>
<proteinExistence type="predicted"/>
<protein>
    <submittedName>
        <fullName evidence="2">Uncharacterized protein</fullName>
    </submittedName>
</protein>
<evidence type="ECO:0000256" key="1">
    <source>
        <dbReference type="SAM" id="Coils"/>
    </source>
</evidence>
<evidence type="ECO:0000313" key="2">
    <source>
        <dbReference type="EMBL" id="OMJ65436.1"/>
    </source>
</evidence>
<feature type="coiled-coil region" evidence="1">
    <location>
        <begin position="196"/>
        <end position="244"/>
    </location>
</feature>
<accession>A0A1R2ALP4</accession>
<feature type="coiled-coil region" evidence="1">
    <location>
        <begin position="543"/>
        <end position="633"/>
    </location>
</feature>
<organism evidence="2 3">
    <name type="scientific">Stentor coeruleus</name>
    <dbReference type="NCBI Taxonomy" id="5963"/>
    <lineage>
        <taxon>Eukaryota</taxon>
        <taxon>Sar</taxon>
        <taxon>Alveolata</taxon>
        <taxon>Ciliophora</taxon>
        <taxon>Postciliodesmatophora</taxon>
        <taxon>Heterotrichea</taxon>
        <taxon>Heterotrichida</taxon>
        <taxon>Stentoridae</taxon>
        <taxon>Stentor</taxon>
    </lineage>
</organism>
<dbReference type="EMBL" id="MPUH01002141">
    <property type="protein sequence ID" value="OMJ65436.1"/>
    <property type="molecule type" value="Genomic_DNA"/>
</dbReference>
<gene>
    <name evidence="2" type="ORF">SteCoe_38222</name>
</gene>
<feature type="coiled-coil region" evidence="1">
    <location>
        <begin position="123"/>
        <end position="150"/>
    </location>
</feature>
<comment type="caution">
    <text evidence="2">The sequence shown here is derived from an EMBL/GenBank/DDBJ whole genome shotgun (WGS) entry which is preliminary data.</text>
</comment>
<keyword evidence="1" id="KW-0175">Coiled coil</keyword>
<keyword evidence="3" id="KW-1185">Reference proteome</keyword>
<evidence type="ECO:0000313" key="3">
    <source>
        <dbReference type="Proteomes" id="UP000187209"/>
    </source>
</evidence>
<dbReference type="AlphaFoldDB" id="A0A1R2ALP4"/>
<dbReference type="Proteomes" id="UP000187209">
    <property type="component" value="Unassembled WGS sequence"/>
</dbReference>
<reference evidence="2 3" key="1">
    <citation type="submission" date="2016-11" db="EMBL/GenBank/DDBJ databases">
        <title>The macronuclear genome of Stentor coeruleus: a giant cell with tiny introns.</title>
        <authorList>
            <person name="Slabodnick M."/>
            <person name="Ruby J.G."/>
            <person name="Reiff S.B."/>
            <person name="Swart E.C."/>
            <person name="Gosai S."/>
            <person name="Prabakaran S."/>
            <person name="Witkowska E."/>
            <person name="Larue G.E."/>
            <person name="Fisher S."/>
            <person name="Freeman R.M."/>
            <person name="Gunawardena J."/>
            <person name="Chu W."/>
            <person name="Stover N.A."/>
            <person name="Gregory B.D."/>
            <person name="Nowacki M."/>
            <person name="Derisi J."/>
            <person name="Roy S.W."/>
            <person name="Marshall W.F."/>
            <person name="Sood P."/>
        </authorList>
    </citation>
    <scope>NUCLEOTIDE SEQUENCE [LARGE SCALE GENOMIC DNA]</scope>
    <source>
        <strain evidence="2">WM001</strain>
    </source>
</reference>
<feature type="coiled-coil region" evidence="1">
    <location>
        <begin position="272"/>
        <end position="306"/>
    </location>
</feature>
<name>A0A1R2ALP4_9CILI</name>